<dbReference type="EMBL" id="JARQDZ010000009">
    <property type="protein sequence ID" value="MDT2983768.1"/>
    <property type="molecule type" value="Genomic_DNA"/>
</dbReference>
<accession>A0ABD5FNL6</accession>
<organism evidence="1 2">
    <name type="scientific">Enterococcus casseliflavus</name>
    <name type="common">Enterococcus flavescens</name>
    <dbReference type="NCBI Taxonomy" id="37734"/>
    <lineage>
        <taxon>Bacteria</taxon>
        <taxon>Bacillati</taxon>
        <taxon>Bacillota</taxon>
        <taxon>Bacilli</taxon>
        <taxon>Lactobacillales</taxon>
        <taxon>Enterococcaceae</taxon>
        <taxon>Enterococcus</taxon>
    </lineage>
</organism>
<name>A0ABD5FNL6_ENTCA</name>
<gene>
    <name evidence="1" type="ORF">P7I34_13905</name>
</gene>
<dbReference type="AlphaFoldDB" id="A0ABD5FNL6"/>
<dbReference type="Proteomes" id="UP001253851">
    <property type="component" value="Unassembled WGS sequence"/>
</dbReference>
<reference evidence="1 2" key="1">
    <citation type="submission" date="2023-03" db="EMBL/GenBank/DDBJ databases">
        <authorList>
            <person name="Shen W."/>
            <person name="Cai J."/>
        </authorList>
    </citation>
    <scope>NUCLEOTIDE SEQUENCE [LARGE SCALE GENOMIC DNA]</scope>
    <source>
        <strain evidence="1 2">B516</strain>
    </source>
</reference>
<proteinExistence type="predicted"/>
<evidence type="ECO:0000313" key="2">
    <source>
        <dbReference type="Proteomes" id="UP001253851"/>
    </source>
</evidence>
<sequence length="86" mass="9733">MAVNITNVKFGNDLWTINVYKDYLSKLPMIELISDSGYRVELQVGQSADDIPVSFIGVIKKGSLTYPKLSVQVRIGEYEFVFEEVL</sequence>
<comment type="caution">
    <text evidence="1">The sequence shown here is derived from an EMBL/GenBank/DDBJ whole genome shotgun (WGS) entry which is preliminary data.</text>
</comment>
<protein>
    <submittedName>
        <fullName evidence="1">Uncharacterized protein</fullName>
    </submittedName>
</protein>
<evidence type="ECO:0000313" key="1">
    <source>
        <dbReference type="EMBL" id="MDT2983768.1"/>
    </source>
</evidence>
<dbReference type="RefSeq" id="WP_311957672.1">
    <property type="nucleotide sequence ID" value="NZ_JARQDZ010000009.1"/>
</dbReference>